<evidence type="ECO:0000256" key="3">
    <source>
        <dbReference type="ARBA" id="ARBA00022475"/>
    </source>
</evidence>
<name>A0A1W1IJU7_9LACT</name>
<evidence type="ECO:0000256" key="9">
    <source>
        <dbReference type="SAM" id="Phobius"/>
    </source>
</evidence>
<keyword evidence="4 8" id="KW-0762">Sugar transport</keyword>
<dbReference type="GO" id="GO:0009401">
    <property type="term" value="P:phosphoenolpyruvate-dependent sugar phosphotransferase system"/>
    <property type="evidence" value="ECO:0007669"/>
    <property type="project" value="InterPro"/>
</dbReference>
<accession>A0A1W1IJU7</accession>
<dbReference type="RefSeq" id="WP_086943916.1">
    <property type="nucleotide sequence ID" value="NZ_FONM01000021.1"/>
</dbReference>
<dbReference type="NCBIfam" id="TIGR00410">
    <property type="entry name" value="lacE"/>
    <property type="match status" value="1"/>
</dbReference>
<dbReference type="GO" id="GO:0008982">
    <property type="term" value="F:protein-N(PI)-phosphohistidine-sugar phosphotransferase activity"/>
    <property type="evidence" value="ECO:0007669"/>
    <property type="project" value="UniProtKB-UniRule"/>
</dbReference>
<feature type="domain" description="PTS EIIC type-3" evidence="10">
    <location>
        <begin position="8"/>
        <end position="427"/>
    </location>
</feature>
<dbReference type="Proteomes" id="UP000195985">
    <property type="component" value="Unassembled WGS sequence"/>
</dbReference>
<feature type="transmembrane region" description="Helical" evidence="9">
    <location>
        <begin position="148"/>
        <end position="166"/>
    </location>
</feature>
<comment type="subcellular location">
    <subcellularLocation>
        <location evidence="1">Cell membrane</location>
        <topology evidence="1">Multi-pass membrane protein</topology>
    </subcellularLocation>
</comment>
<dbReference type="AlphaFoldDB" id="A0A1W1IJU7"/>
<keyword evidence="6 9" id="KW-1133">Transmembrane helix</keyword>
<dbReference type="PANTHER" id="PTHR33989:SF4">
    <property type="entry name" value="PTS SYSTEM N,N'-DIACETYLCHITOBIOSE-SPECIFIC EIIC COMPONENT"/>
    <property type="match status" value="1"/>
</dbReference>
<evidence type="ECO:0000313" key="11">
    <source>
        <dbReference type="EMBL" id="SLM53225.1"/>
    </source>
</evidence>
<evidence type="ECO:0000256" key="6">
    <source>
        <dbReference type="ARBA" id="ARBA00022989"/>
    </source>
</evidence>
<dbReference type="InterPro" id="IPR003352">
    <property type="entry name" value="PTS_EIIC"/>
</dbReference>
<dbReference type="GO" id="GO:0005886">
    <property type="term" value="C:plasma membrane"/>
    <property type="evidence" value="ECO:0007669"/>
    <property type="project" value="UniProtKB-SubCell"/>
</dbReference>
<dbReference type="InterPro" id="IPR004796">
    <property type="entry name" value="PTS_IIC_cello"/>
</dbReference>
<evidence type="ECO:0000256" key="8">
    <source>
        <dbReference type="PIRNR" id="PIRNR006351"/>
    </source>
</evidence>
<reference evidence="12" key="1">
    <citation type="submission" date="2016-04" db="EMBL/GenBank/DDBJ databases">
        <authorList>
            <person name="Strepis N."/>
        </authorList>
    </citation>
    <scope>NUCLEOTIDE SEQUENCE [LARGE SCALE GENOMIC DNA]</scope>
</reference>
<gene>
    <name evidence="11" type="ORF">TPAS_2953</name>
</gene>
<keyword evidence="5 9" id="KW-0812">Transmembrane</keyword>
<dbReference type="PANTHER" id="PTHR33989">
    <property type="match status" value="1"/>
</dbReference>
<dbReference type="PIRSF" id="PIRSF006351">
    <property type="entry name" value="PTS_EIIC-Cellobiose"/>
    <property type="match status" value="1"/>
</dbReference>
<dbReference type="EMBL" id="FWEY01000014">
    <property type="protein sequence ID" value="SLM53225.1"/>
    <property type="molecule type" value="Genomic_DNA"/>
</dbReference>
<keyword evidence="12" id="KW-1185">Reference proteome</keyword>
<sequence length="457" mass="49148">MDKIQEIMERFFVPFAAKLNGQRHVAAVRDAFTLSFPLTMAGSMVLLINYVLLDPSGFIASLLNLGELIPNLTDYQAILSSVINGTTNILSLLIAFLVAYQLAGEMDGDGVLCGITSLSAYFILYPGAKEFADGGMGLSTTYFQAQGLFVAIFVGLFVAELLTRLGRNKKLRISMPEMVPPAVSKSFNLLIPIIITLVATAIMNFVFAQITEDGIQVLIYNTIQAPLTSLGSSMGTILTFVFVQQFLWVLGIHGPNTLSALRSVIFTEQVNDNLAYVAENGSAWGAPYPVNWQSINDAFGNMGGSGATLGLIIAIFLVGKRNKAQYSIAKMSLAPGLFNINEPIIFGLPIVMNPIYIIPFILSPIVCNIIGYISVVVLQLMPPIAYSVAWTTPGFLIPFLGSGANNIMSLVIGAICLAVSTVIYLPFVVASTKAAINAEMEEEAEKMQAAKLAEEGI</sequence>
<proteinExistence type="predicted"/>
<protein>
    <recommendedName>
        <fullName evidence="8">Permease IIC component</fullName>
    </recommendedName>
</protein>
<evidence type="ECO:0000256" key="4">
    <source>
        <dbReference type="ARBA" id="ARBA00022597"/>
    </source>
</evidence>
<keyword evidence="11" id="KW-0808">Transferase</keyword>
<evidence type="ECO:0000256" key="5">
    <source>
        <dbReference type="ARBA" id="ARBA00022692"/>
    </source>
</evidence>
<dbReference type="OrthoDB" id="1550290at2"/>
<feature type="transmembrane region" description="Helical" evidence="9">
    <location>
        <begin position="111"/>
        <end position="128"/>
    </location>
</feature>
<organism evidence="11 12">
    <name type="scientific">Trichococcus pasteurii</name>
    <dbReference type="NCBI Taxonomy" id="43064"/>
    <lineage>
        <taxon>Bacteria</taxon>
        <taxon>Bacillati</taxon>
        <taxon>Bacillota</taxon>
        <taxon>Bacilli</taxon>
        <taxon>Lactobacillales</taxon>
        <taxon>Carnobacteriaceae</taxon>
        <taxon>Trichococcus</taxon>
    </lineage>
</organism>
<dbReference type="InterPro" id="IPR004501">
    <property type="entry name" value="PTS_EIIC_3"/>
</dbReference>
<keyword evidence="3 8" id="KW-1003">Cell membrane</keyword>
<evidence type="ECO:0000313" key="12">
    <source>
        <dbReference type="Proteomes" id="UP000195985"/>
    </source>
</evidence>
<keyword evidence="2 8" id="KW-0813">Transport</keyword>
<feature type="transmembrane region" description="Helical" evidence="9">
    <location>
        <begin position="407"/>
        <end position="430"/>
    </location>
</feature>
<evidence type="ECO:0000256" key="1">
    <source>
        <dbReference type="ARBA" id="ARBA00004651"/>
    </source>
</evidence>
<dbReference type="InterPro" id="IPR051088">
    <property type="entry name" value="PTS_Sugar-EIIC/EIIB"/>
</dbReference>
<comment type="function">
    <text evidence="8">The phosphoenolpyruvate-dependent sugar phosphotransferase system (PTS), a major carbohydrate active -transport system, catalyzes the phosphorylation of incoming sugar substrates concomitant with their translocation across the cell membrane.</text>
</comment>
<feature type="transmembrane region" description="Helical" evidence="9">
    <location>
        <begin position="31"/>
        <end position="53"/>
    </location>
</feature>
<feature type="transmembrane region" description="Helical" evidence="9">
    <location>
        <begin position="187"/>
        <end position="210"/>
    </location>
</feature>
<dbReference type="PROSITE" id="PS51105">
    <property type="entry name" value="PTS_EIIC_TYPE_3"/>
    <property type="match status" value="1"/>
</dbReference>
<dbReference type="Pfam" id="PF02378">
    <property type="entry name" value="PTS_EIIC"/>
    <property type="match status" value="1"/>
</dbReference>
<evidence type="ECO:0000259" key="10">
    <source>
        <dbReference type="PROSITE" id="PS51105"/>
    </source>
</evidence>
<evidence type="ECO:0000256" key="7">
    <source>
        <dbReference type="ARBA" id="ARBA00023136"/>
    </source>
</evidence>
<evidence type="ECO:0000256" key="2">
    <source>
        <dbReference type="ARBA" id="ARBA00022448"/>
    </source>
</evidence>
<dbReference type="STRING" id="43064.SAMN04488086_12122"/>
<feature type="transmembrane region" description="Helical" evidence="9">
    <location>
        <begin position="77"/>
        <end position="99"/>
    </location>
</feature>
<dbReference type="GO" id="GO:1902815">
    <property type="term" value="P:N,N'-diacetylchitobiose import"/>
    <property type="evidence" value="ECO:0007669"/>
    <property type="project" value="TreeGrafter"/>
</dbReference>
<feature type="transmembrane region" description="Helical" evidence="9">
    <location>
        <begin position="298"/>
        <end position="319"/>
    </location>
</feature>
<keyword evidence="7 8" id="KW-0472">Membrane</keyword>